<keyword evidence="2" id="KW-1185">Reference proteome</keyword>
<gene>
    <name evidence="1" type="ORF">KUCAC02_030907</name>
</gene>
<dbReference type="EMBL" id="CM043789">
    <property type="protein sequence ID" value="KAI4827518.1"/>
    <property type="molecule type" value="Genomic_DNA"/>
</dbReference>
<comment type="caution">
    <text evidence="1">The sequence shown here is derived from an EMBL/GenBank/DDBJ whole genome shotgun (WGS) entry which is preliminary data.</text>
</comment>
<reference evidence="1" key="1">
    <citation type="submission" date="2022-05" db="EMBL/GenBank/DDBJ databases">
        <title>Chromosome-level genome of Chaenocephalus aceratus.</title>
        <authorList>
            <person name="Park H."/>
        </authorList>
    </citation>
    <scope>NUCLEOTIDE SEQUENCE</scope>
    <source>
        <strain evidence="1">KU_202001</strain>
    </source>
</reference>
<evidence type="ECO:0000313" key="1">
    <source>
        <dbReference type="EMBL" id="KAI4827518.1"/>
    </source>
</evidence>
<evidence type="ECO:0000313" key="2">
    <source>
        <dbReference type="Proteomes" id="UP001057452"/>
    </source>
</evidence>
<accession>A0ACB9XMG0</accession>
<protein>
    <submittedName>
        <fullName evidence="1">Uncharacterized protein</fullName>
    </submittedName>
</protein>
<sequence>MPVKQHIAWRKAEMLQSRVDELEEEHGILKQQLEDKNSIQEQVSSISDVVRRYRRVLKLVQRGFRMTKAFKKAHVSRNAVKDTAEIAEVSLVDKSVLDQFKGKTTLLKLAQLCQKKIVGELAEKIAEMKSNKQPIPFSVR</sequence>
<organism evidence="1 2">
    <name type="scientific">Chaenocephalus aceratus</name>
    <name type="common">Blackfin icefish</name>
    <name type="synonym">Chaenichthys aceratus</name>
    <dbReference type="NCBI Taxonomy" id="36190"/>
    <lineage>
        <taxon>Eukaryota</taxon>
        <taxon>Metazoa</taxon>
        <taxon>Chordata</taxon>
        <taxon>Craniata</taxon>
        <taxon>Vertebrata</taxon>
        <taxon>Euteleostomi</taxon>
        <taxon>Actinopterygii</taxon>
        <taxon>Neopterygii</taxon>
        <taxon>Teleostei</taxon>
        <taxon>Neoteleostei</taxon>
        <taxon>Acanthomorphata</taxon>
        <taxon>Eupercaria</taxon>
        <taxon>Perciformes</taxon>
        <taxon>Notothenioidei</taxon>
        <taxon>Channichthyidae</taxon>
        <taxon>Chaenocephalus</taxon>
    </lineage>
</organism>
<proteinExistence type="predicted"/>
<dbReference type="Proteomes" id="UP001057452">
    <property type="component" value="Chromosome 5"/>
</dbReference>
<name>A0ACB9XMG0_CHAAC</name>